<reference evidence="6 14" key="6">
    <citation type="submission" date="2020-01" db="EMBL/GenBank/DDBJ databases">
        <title>Vaginal microbiome of pregnant Indian women: Insights into the genome of dominants Lactobacillus species.</title>
        <authorList>
            <person name="Das B."/>
            <person name="Mehta O."/>
            <person name="Ghosh T.S."/>
            <person name="Kothidar A."/>
            <person name="Gowtham M.R."/>
            <person name="Mitra R."/>
            <person name="Kshetrapal P."/>
            <person name="Wadhwa N."/>
            <person name="Thiruvengadam R."/>
            <person name="Nair G.B."/>
            <person name="Bhatnagar S."/>
            <person name="Pore S."/>
        </authorList>
    </citation>
    <scope>NUCLEOTIDE SEQUENCE [LARGE SCALE GENOMIC DNA]</scope>
    <source>
        <strain evidence="6 14">Indica2</strain>
    </source>
</reference>
<dbReference type="Proteomes" id="UP001230300">
    <property type="component" value="Unassembled WGS sequence"/>
</dbReference>
<evidence type="ECO:0000313" key="2">
    <source>
        <dbReference type="EMBL" id="KWU04339.1"/>
    </source>
</evidence>
<gene>
    <name evidence="2" type="ORF">AEL95_02935</name>
    <name evidence="7" type="ORF">BHU41_04560</name>
    <name evidence="8" type="ORF">CYJ79_07980</name>
    <name evidence="1" type="ORF">F1C02_06000</name>
    <name evidence="9" type="ORF">GSR61_06520</name>
    <name evidence="6" type="ORF">GTK63_04110</name>
    <name evidence="3" type="ORF">HYQ56_0836</name>
    <name evidence="4" type="ORF">QP235_05810</name>
    <name evidence="5" type="ORF">RON39_08235</name>
</gene>
<reference evidence="3" key="7">
    <citation type="submission" date="2020-07" db="EMBL/GenBank/DDBJ databases">
        <title>Comparative genomics analyses of Lactobacillus crispatus isolated from different ecological niches.</title>
        <authorList>
            <person name="Mancino W."/>
            <person name="Mancabelli L."/>
            <person name="Lugli G.A."/>
            <person name="Milani C."/>
            <person name="Viappiani A."/>
            <person name="Anzalone R."/>
            <person name="Longhi G."/>
            <person name="Ventura M."/>
            <person name="Turroni F."/>
        </authorList>
    </citation>
    <scope>NUCLEOTIDE SEQUENCE</scope>
    <source>
        <strain evidence="3">LB65</strain>
    </source>
</reference>
<evidence type="ECO:0000313" key="11">
    <source>
        <dbReference type="Proteomes" id="UP000231914"/>
    </source>
</evidence>
<protein>
    <submittedName>
        <fullName evidence="2">DNA alkylation repair protein</fullName>
    </submittedName>
</protein>
<evidence type="ECO:0000313" key="1">
    <source>
        <dbReference type="EMBL" id="KAA8797880.1"/>
    </source>
</evidence>
<reference evidence="8 12" key="3">
    <citation type="submission" date="2017-12" db="EMBL/GenBank/DDBJ databases">
        <title>Phylogenetic diversity of female urinary microbiome.</title>
        <authorList>
            <person name="Thomas-White K."/>
            <person name="Wolfe A.J."/>
        </authorList>
    </citation>
    <scope>NUCLEOTIDE SEQUENCE [LARGE SCALE GENOMIC DNA]</scope>
    <source>
        <strain evidence="8 12">UMB0085</strain>
    </source>
</reference>
<dbReference type="EMBL" id="WWFF01000005">
    <property type="protein sequence ID" value="MYN53512.1"/>
    <property type="molecule type" value="Genomic_DNA"/>
</dbReference>
<dbReference type="RefSeq" id="WP_060461854.1">
    <property type="nucleotide sequence ID" value="NZ_AP025162.1"/>
</dbReference>
<evidence type="ECO:0000313" key="15">
    <source>
        <dbReference type="Proteomes" id="UP000464915"/>
    </source>
</evidence>
<dbReference type="EMBL" id="CP047142">
    <property type="protein sequence ID" value="QHQ68229.1"/>
    <property type="molecule type" value="Genomic_DNA"/>
</dbReference>
<reference evidence="9 15" key="5">
    <citation type="submission" date="2019-12" db="EMBL/GenBank/DDBJ databases">
        <title>Complete Genome Sequences of Lactobacillus strains, C25 and P38, Isolated from Chicken Cecum.</title>
        <authorList>
            <person name="Hassan H.M."/>
            <person name="Mendoza M."/>
            <person name="Rezvani M."/>
            <person name="Koci M.D."/>
            <person name="Dickey A.N."/>
            <person name="Scholl E.H."/>
        </authorList>
    </citation>
    <scope>NUCLEOTIDE SEQUENCE [LARGE SCALE GENOMIC DNA]</scope>
    <source>
        <strain evidence="9 15">C25</strain>
    </source>
</reference>
<dbReference type="Proteomes" id="UP000231914">
    <property type="component" value="Unassembled WGS sequence"/>
</dbReference>
<evidence type="ECO:0000313" key="5">
    <source>
        <dbReference type="EMBL" id="MDT9610099.1"/>
    </source>
</evidence>
<dbReference type="EMBL" id="LJGP01000009">
    <property type="protein sequence ID" value="KWU04339.1"/>
    <property type="molecule type" value="Genomic_DNA"/>
</dbReference>
<proteinExistence type="predicted"/>
<reference evidence="7 11" key="2">
    <citation type="submission" date="2016-10" db="EMBL/GenBank/DDBJ databases">
        <title>WGS of isloates from the oral cavity of healthy individuals.</title>
        <authorList>
            <person name="Sharma S."/>
            <person name="Pal V.K."/>
            <person name="Patil P.B."/>
            <person name="Korpole S."/>
            <person name="Grover V."/>
        </authorList>
    </citation>
    <scope>NUCLEOTIDE SEQUENCE [LARGE SCALE GENOMIC DNA]</scope>
    <source>
        <strain evidence="7 11">DISK12</strain>
    </source>
</reference>
<dbReference type="Gene3D" id="1.20.1660.10">
    <property type="entry name" value="Hypothetical protein (EF3068)"/>
    <property type="match status" value="1"/>
</dbReference>
<accession>A0A6P1TX16</accession>
<organism evidence="2 10">
    <name type="scientific">Lactobacillus crispatus</name>
    <dbReference type="NCBI Taxonomy" id="47770"/>
    <lineage>
        <taxon>Bacteria</taxon>
        <taxon>Bacillati</taxon>
        <taxon>Bacillota</taxon>
        <taxon>Bacilli</taxon>
        <taxon>Lactobacillales</taxon>
        <taxon>Lactobacillaceae</taxon>
        <taxon>Lactobacillus</taxon>
    </lineage>
</organism>
<dbReference type="PANTHER" id="PTHR34070">
    <property type="entry name" value="ARMADILLO-TYPE FOLD"/>
    <property type="match status" value="1"/>
</dbReference>
<dbReference type="EMBL" id="VUAO01000013">
    <property type="protein sequence ID" value="KAA8797880.1"/>
    <property type="molecule type" value="Genomic_DNA"/>
</dbReference>
<dbReference type="Proteomes" id="UP000067598">
    <property type="component" value="Unassembled WGS sequence"/>
</dbReference>
<evidence type="ECO:0000313" key="4">
    <source>
        <dbReference type="EMBL" id="MDK6502716.1"/>
    </source>
</evidence>
<dbReference type="PANTHER" id="PTHR34070:SF1">
    <property type="entry name" value="DNA ALKYLATION REPAIR PROTEIN"/>
    <property type="match status" value="1"/>
</dbReference>
<reference evidence="5" key="9">
    <citation type="submission" date="2023-08" db="EMBL/GenBank/DDBJ databases">
        <title>Lactobacillus from the Female Urinary Tract.</title>
        <authorList>
            <person name="Stegman N."/>
            <person name="Jackson B."/>
            <person name="Steiling M."/>
            <person name="Sedano C."/>
            <person name="Wolfe A."/>
            <person name="Putonti C."/>
        </authorList>
    </citation>
    <scope>NUCLEOTIDE SEQUENCE</scope>
    <source>
        <strain evidence="5">UMB5661</strain>
    </source>
</reference>
<evidence type="ECO:0000313" key="3">
    <source>
        <dbReference type="EMBL" id="MBI1707856.1"/>
    </source>
</evidence>
<dbReference type="InterPro" id="IPR016024">
    <property type="entry name" value="ARM-type_fold"/>
</dbReference>
<dbReference type="Gene3D" id="1.25.40.290">
    <property type="entry name" value="ARM repeat domains"/>
    <property type="match status" value="1"/>
</dbReference>
<evidence type="ECO:0000313" key="10">
    <source>
        <dbReference type="Proteomes" id="UP000067598"/>
    </source>
</evidence>
<dbReference type="PATRIC" id="fig|47770.28.peg.2202"/>
<reference evidence="1 13" key="4">
    <citation type="submission" date="2019-09" db="EMBL/GenBank/DDBJ databases">
        <title>Comparative analysis of L. crispatus genomes revealed niche specific adaptation to different host and body sites.</title>
        <authorList>
            <person name="Pan M."/>
            <person name="Hidalgo-Cantabrana C."/>
            <person name="Barrangou R."/>
        </authorList>
    </citation>
    <scope>NUCLEOTIDE SEQUENCE [LARGE SCALE GENOMIC DNA]</scope>
    <source>
        <strain evidence="1 13">NCK973</strain>
    </source>
</reference>
<evidence type="ECO:0000313" key="13">
    <source>
        <dbReference type="Proteomes" id="UP000322051"/>
    </source>
</evidence>
<evidence type="ECO:0000313" key="14">
    <source>
        <dbReference type="Proteomes" id="UP000460132"/>
    </source>
</evidence>
<dbReference type="Proteomes" id="UP001194414">
    <property type="component" value="Unassembled WGS sequence"/>
</dbReference>
<dbReference type="Pfam" id="PF08713">
    <property type="entry name" value="DNA_alkylation"/>
    <property type="match status" value="1"/>
</dbReference>
<dbReference type="InterPro" id="IPR014825">
    <property type="entry name" value="DNA_alkylation"/>
</dbReference>
<dbReference type="EMBL" id="MKXG01000012">
    <property type="protein sequence ID" value="PJZ17391.1"/>
    <property type="molecule type" value="Genomic_DNA"/>
</dbReference>
<sequence>MNIETLKKEFSARANEEKANHLVGYMRNQFLFYGLQTPERRAIYHNFLKDEKKKKEVDWKLLDQAWDEEQRELQYFACDYLLAMKKYIVFDDLAKIERFVRTKQWWDTIDSLIKIYGYVGLTDNRVDDLMLKWSQDPDFWVRRVAIEHQLLRKKKMNTALLQKIIENNLDSQEFFINKAIGWALRDYSKTNPDWVRNFIELHREHLAKLSIKEGSKYL</sequence>
<evidence type="ECO:0000313" key="12">
    <source>
        <dbReference type="Proteomes" id="UP000235119"/>
    </source>
</evidence>
<accession>A0A120DIP3</accession>
<evidence type="ECO:0000313" key="7">
    <source>
        <dbReference type="EMBL" id="PJZ17391.1"/>
    </source>
</evidence>
<dbReference type="Proteomes" id="UP000235119">
    <property type="component" value="Unassembled WGS sequence"/>
</dbReference>
<dbReference type="Proteomes" id="UP001253287">
    <property type="component" value="Unassembled WGS sequence"/>
</dbReference>
<name>A0A120DIP3_9LACO</name>
<dbReference type="AlphaFoldDB" id="A0A120DIP3"/>
<dbReference type="SUPFAM" id="SSF48371">
    <property type="entry name" value="ARM repeat"/>
    <property type="match status" value="1"/>
</dbReference>
<dbReference type="Proteomes" id="UP000464915">
    <property type="component" value="Chromosome"/>
</dbReference>
<dbReference type="Proteomes" id="UP000322051">
    <property type="component" value="Unassembled WGS sequence"/>
</dbReference>
<dbReference type="CDD" id="cd07064">
    <property type="entry name" value="AlkD_like_1"/>
    <property type="match status" value="1"/>
</dbReference>
<evidence type="ECO:0000313" key="6">
    <source>
        <dbReference type="EMBL" id="MYN53512.1"/>
    </source>
</evidence>
<evidence type="ECO:0000313" key="8">
    <source>
        <dbReference type="EMBL" id="PLT10871.1"/>
    </source>
</evidence>
<evidence type="ECO:0000313" key="9">
    <source>
        <dbReference type="EMBL" id="QHQ68229.1"/>
    </source>
</evidence>
<reference evidence="2 10" key="1">
    <citation type="journal article" date="2016" name="Microbiology (Mosc.)">
        <title>Comparison of Lactobacillus crispatus isolates from Lactobacillus-dominated vaginal microbiomes with isolates from microbiomes containing bacterial vaginosis-associated bacteria.</title>
        <authorList>
            <person name="Abdelmaksoud A.A."/>
            <person name="Koparde V.N."/>
            <person name="Sheth N.U."/>
            <person name="Serrano M.G."/>
            <person name="Glascock A.L."/>
            <person name="Fettweis J.M."/>
            <person name="Strauss Iii J.F."/>
            <person name="Buck G.A."/>
            <person name="Jefferson K.K."/>
        </authorList>
    </citation>
    <scope>NUCLEOTIDE SEQUENCE [LARGE SCALE GENOMIC DNA]</scope>
    <source>
        <strain evidence="2 10">VMC3</strain>
    </source>
</reference>
<reference evidence="4" key="8">
    <citation type="submission" date="2023-05" db="EMBL/GenBank/DDBJ databases">
        <title>Cataloging the Phylogenetic Diversity of Human Bladder Bacteria.</title>
        <authorList>
            <person name="Du J."/>
        </authorList>
    </citation>
    <scope>NUCLEOTIDE SEQUENCE</scope>
    <source>
        <strain evidence="4">UMB9226</strain>
    </source>
</reference>
<dbReference type="EMBL" id="PKIW01000039">
    <property type="protein sequence ID" value="PLT10871.1"/>
    <property type="molecule type" value="Genomic_DNA"/>
</dbReference>
<dbReference type="EMBL" id="JASOGN010000019">
    <property type="protein sequence ID" value="MDK6502716.1"/>
    <property type="molecule type" value="Genomic_DNA"/>
</dbReference>
<dbReference type="EMBL" id="JAVTXN010000045">
    <property type="protein sequence ID" value="MDT9610099.1"/>
    <property type="molecule type" value="Genomic_DNA"/>
</dbReference>
<dbReference type="EMBL" id="JACCPP010000010">
    <property type="protein sequence ID" value="MBI1707856.1"/>
    <property type="molecule type" value="Genomic_DNA"/>
</dbReference>
<dbReference type="Proteomes" id="UP000460132">
    <property type="component" value="Unassembled WGS sequence"/>
</dbReference>